<organism evidence="2 4">
    <name type="scientific">Aneurinibacillus migulanus</name>
    <name type="common">Bacillus migulanus</name>
    <dbReference type="NCBI Taxonomy" id="47500"/>
    <lineage>
        <taxon>Bacteria</taxon>
        <taxon>Bacillati</taxon>
        <taxon>Bacillota</taxon>
        <taxon>Bacilli</taxon>
        <taxon>Bacillales</taxon>
        <taxon>Paenibacillaceae</taxon>
        <taxon>Aneurinibacillus group</taxon>
        <taxon>Aneurinibacillus</taxon>
    </lineage>
</organism>
<dbReference type="GeneID" id="42307022"/>
<dbReference type="PANTHER" id="PTHR43883:SF1">
    <property type="entry name" value="GLUCONOKINASE"/>
    <property type="match status" value="1"/>
</dbReference>
<protein>
    <submittedName>
        <fullName evidence="2 3">RNA ligase</fullName>
    </submittedName>
</protein>
<reference evidence="2 4" key="1">
    <citation type="submission" date="2015-07" db="EMBL/GenBank/DDBJ databases">
        <title>Fjat-14205 dsm 2895.</title>
        <authorList>
            <person name="Liu B."/>
            <person name="Wang J."/>
            <person name="Zhu Y."/>
            <person name="Liu G."/>
            <person name="Chen Q."/>
            <person name="Chen Z."/>
            <person name="Lan J."/>
            <person name="Che J."/>
            <person name="Ge C."/>
            <person name="Shi H."/>
            <person name="Pan Z."/>
            <person name="Liu X."/>
        </authorList>
    </citation>
    <scope>NUCLEOTIDE SEQUENCE [LARGE SCALE GENOMIC DNA]</scope>
    <source>
        <strain evidence="2 4">DSM 2895</strain>
    </source>
</reference>
<proteinExistence type="predicted"/>
<sequence length="210" mass="25139">MRVKYPRTFHLPWSRSYTHDDKVLKHVQHFEGKEVVVTEKMDGENTTLYRDYLHARSIDSKDHPSRHWIKMFHSMLSGSIPEGWRLCGENMFAQHSIYYQELPSYFLLFSIWNERNMCLAWSETEAWAKRHMIETVPVLYQGIWNEEAIKKCYTKQSVFGGEQEGFVVRLADEFHYDDFIYSAAKFVRKNHVQTDEHWMNKPVIPNTLKK</sequence>
<dbReference type="AlphaFoldDB" id="A0A0D1UUY8"/>
<gene>
    <name evidence="2" type="ORF">AF333_17815</name>
    <name evidence="3" type="ORF">SAMN04487909_13310</name>
</gene>
<dbReference type="Pfam" id="PF09414">
    <property type="entry name" value="RNA_ligase"/>
    <property type="match status" value="1"/>
</dbReference>
<dbReference type="PANTHER" id="PTHR43883">
    <property type="entry name" value="SLR0207 PROTEIN"/>
    <property type="match status" value="1"/>
</dbReference>
<dbReference type="Proteomes" id="UP000037269">
    <property type="component" value="Unassembled WGS sequence"/>
</dbReference>
<dbReference type="EMBL" id="FNED01000033">
    <property type="protein sequence ID" value="SDJ93598.1"/>
    <property type="molecule type" value="Genomic_DNA"/>
</dbReference>
<name>A0A0D1UUY8_ANEMI</name>
<dbReference type="InterPro" id="IPR052732">
    <property type="entry name" value="Cell-binding_unc_protein"/>
</dbReference>
<keyword evidence="4" id="KW-1185">Reference proteome</keyword>
<dbReference type="OrthoDB" id="255834at2"/>
<keyword evidence="2" id="KW-0436">Ligase</keyword>
<feature type="domain" description="RNA ligase" evidence="1">
    <location>
        <begin position="33"/>
        <end position="178"/>
    </location>
</feature>
<accession>A0A0D1UUY8</accession>
<evidence type="ECO:0000313" key="5">
    <source>
        <dbReference type="Proteomes" id="UP000182836"/>
    </source>
</evidence>
<reference evidence="3 5" key="2">
    <citation type="submission" date="2016-10" db="EMBL/GenBank/DDBJ databases">
        <authorList>
            <person name="de Groot N.N."/>
        </authorList>
    </citation>
    <scope>NUCLEOTIDE SEQUENCE [LARGE SCALE GENOMIC DNA]</scope>
    <source>
        <strain evidence="3 5">DSM 2895</strain>
    </source>
</reference>
<dbReference type="InterPro" id="IPR021122">
    <property type="entry name" value="RNA_ligase_dom_REL/Rnl2"/>
</dbReference>
<dbReference type="EMBL" id="LGUG01000004">
    <property type="protein sequence ID" value="KON97053.1"/>
    <property type="molecule type" value="Genomic_DNA"/>
</dbReference>
<evidence type="ECO:0000313" key="4">
    <source>
        <dbReference type="Proteomes" id="UP000037269"/>
    </source>
</evidence>
<evidence type="ECO:0000259" key="1">
    <source>
        <dbReference type="Pfam" id="PF09414"/>
    </source>
</evidence>
<evidence type="ECO:0000313" key="2">
    <source>
        <dbReference type="EMBL" id="KON97053.1"/>
    </source>
</evidence>
<dbReference type="Gene3D" id="3.30.470.30">
    <property type="entry name" value="DNA ligase/mRNA capping enzyme"/>
    <property type="match status" value="1"/>
</dbReference>
<dbReference type="Proteomes" id="UP000182836">
    <property type="component" value="Unassembled WGS sequence"/>
</dbReference>
<dbReference type="RefSeq" id="WP_043068626.1">
    <property type="nucleotide sequence ID" value="NZ_BJOA01000114.1"/>
</dbReference>
<dbReference type="PATRIC" id="fig|47500.8.peg.4221"/>
<dbReference type="SUPFAM" id="SSF56091">
    <property type="entry name" value="DNA ligase/mRNA capping enzyme, catalytic domain"/>
    <property type="match status" value="1"/>
</dbReference>
<dbReference type="GO" id="GO:0016874">
    <property type="term" value="F:ligase activity"/>
    <property type="evidence" value="ECO:0007669"/>
    <property type="project" value="UniProtKB-KW"/>
</dbReference>
<evidence type="ECO:0000313" key="3">
    <source>
        <dbReference type="EMBL" id="SDJ93598.1"/>
    </source>
</evidence>
<dbReference type="STRING" id="47500.AF333_17815"/>